<evidence type="ECO:0000313" key="2">
    <source>
        <dbReference type="EMBL" id="GBL96389.1"/>
    </source>
</evidence>
<name>A0A4Y2BX90_ARAVE</name>
<evidence type="ECO:0000256" key="1">
    <source>
        <dbReference type="SAM" id="MobiDB-lite"/>
    </source>
</evidence>
<dbReference type="EMBL" id="BGPR01000120">
    <property type="protein sequence ID" value="GBL96389.1"/>
    <property type="molecule type" value="Genomic_DNA"/>
</dbReference>
<dbReference type="Proteomes" id="UP000499080">
    <property type="component" value="Unassembled WGS sequence"/>
</dbReference>
<reference evidence="2 3" key="1">
    <citation type="journal article" date="2019" name="Sci. Rep.">
        <title>Orb-weaving spider Araneus ventricosus genome elucidates the spidroin gene catalogue.</title>
        <authorList>
            <person name="Kono N."/>
            <person name="Nakamura H."/>
            <person name="Ohtoshi R."/>
            <person name="Moran D.A.P."/>
            <person name="Shinohara A."/>
            <person name="Yoshida Y."/>
            <person name="Fujiwara M."/>
            <person name="Mori M."/>
            <person name="Tomita M."/>
            <person name="Arakawa K."/>
        </authorList>
    </citation>
    <scope>NUCLEOTIDE SEQUENCE [LARGE SCALE GENOMIC DNA]</scope>
</reference>
<dbReference type="AlphaFoldDB" id="A0A4Y2BX90"/>
<accession>A0A4Y2BX90</accession>
<organism evidence="2 3">
    <name type="scientific">Araneus ventricosus</name>
    <name type="common">Orbweaver spider</name>
    <name type="synonym">Epeira ventricosa</name>
    <dbReference type="NCBI Taxonomy" id="182803"/>
    <lineage>
        <taxon>Eukaryota</taxon>
        <taxon>Metazoa</taxon>
        <taxon>Ecdysozoa</taxon>
        <taxon>Arthropoda</taxon>
        <taxon>Chelicerata</taxon>
        <taxon>Arachnida</taxon>
        <taxon>Araneae</taxon>
        <taxon>Araneomorphae</taxon>
        <taxon>Entelegynae</taxon>
        <taxon>Araneoidea</taxon>
        <taxon>Araneidae</taxon>
        <taxon>Araneus</taxon>
    </lineage>
</organism>
<proteinExistence type="predicted"/>
<protein>
    <submittedName>
        <fullName evidence="2">Uncharacterized protein</fullName>
    </submittedName>
</protein>
<sequence length="135" mass="15193">MLLDPSEIIPPQTIICSSSRAQEGNRKQASFPALASGSTLNDRLPRLHRVLWPLHNSPHYERLMRRPPVLPGYDPSSEMGPKSHTTITAPTREARTRLLSGGFSSVNSRCPIDELEVSSRQRYKQNFLALKCIEE</sequence>
<keyword evidence="3" id="KW-1185">Reference proteome</keyword>
<feature type="region of interest" description="Disordered" evidence="1">
    <location>
        <begin position="64"/>
        <end position="91"/>
    </location>
</feature>
<gene>
    <name evidence="2" type="ORF">AVEN_43710_1</name>
</gene>
<comment type="caution">
    <text evidence="2">The sequence shown here is derived from an EMBL/GenBank/DDBJ whole genome shotgun (WGS) entry which is preliminary data.</text>
</comment>
<evidence type="ECO:0000313" key="3">
    <source>
        <dbReference type="Proteomes" id="UP000499080"/>
    </source>
</evidence>